<evidence type="ECO:0000256" key="9">
    <source>
        <dbReference type="ARBA" id="ARBA00023150"/>
    </source>
</evidence>
<dbReference type="Gene3D" id="3.20.20.70">
    <property type="entry name" value="Aldolase class I"/>
    <property type="match status" value="1"/>
</dbReference>
<comment type="caution">
    <text evidence="14">The sequence shown here is derived from an EMBL/GenBank/DDBJ whole genome shotgun (WGS) entry which is preliminary data.</text>
</comment>
<feature type="binding site" evidence="12">
    <location>
        <position position="93"/>
    </location>
    <ligand>
        <name>GTP</name>
        <dbReference type="ChEBI" id="CHEBI:37565"/>
    </ligand>
</feature>
<evidence type="ECO:0000313" key="14">
    <source>
        <dbReference type="EMBL" id="RCS58249.1"/>
    </source>
</evidence>
<evidence type="ECO:0000256" key="7">
    <source>
        <dbReference type="ARBA" id="ARBA00023014"/>
    </source>
</evidence>
<dbReference type="GO" id="GO:0005525">
    <property type="term" value="F:GTP binding"/>
    <property type="evidence" value="ECO:0007669"/>
    <property type="project" value="UniProtKB-UniRule"/>
</dbReference>
<feature type="binding site" evidence="12">
    <location>
        <position position="310"/>
    </location>
    <ligand>
        <name>[4Fe-4S] cluster</name>
        <dbReference type="ChEBI" id="CHEBI:49883"/>
        <label>2</label>
        <note>4Fe-4S-substrate</note>
    </ligand>
</feature>
<dbReference type="InterPro" id="IPR058240">
    <property type="entry name" value="rSAM_sf"/>
</dbReference>
<feature type="binding site" evidence="12">
    <location>
        <position position="128"/>
    </location>
    <ligand>
        <name>GTP</name>
        <dbReference type="ChEBI" id="CHEBI:37565"/>
    </ligand>
</feature>
<feature type="binding site" evidence="12">
    <location>
        <position position="152"/>
    </location>
    <ligand>
        <name>S-adenosyl-L-methionine</name>
        <dbReference type="ChEBI" id="CHEBI:59789"/>
    </ligand>
</feature>
<dbReference type="UniPathway" id="UPA00344"/>
<feature type="binding site" evidence="12">
    <location>
        <position position="52"/>
    </location>
    <ligand>
        <name>S-adenosyl-L-methionine</name>
        <dbReference type="ChEBI" id="CHEBI:59789"/>
    </ligand>
</feature>
<comment type="cofactor">
    <cofactor evidence="12">
        <name>[4Fe-4S] cluster</name>
        <dbReference type="ChEBI" id="CHEBI:49883"/>
    </cofactor>
    <text evidence="12">Binds 2 [4Fe-4S] clusters. Binds 1 [4Fe-4S] cluster coordinated with 3 cysteines and an exchangeable S-adenosyl-L-methionine and 1 [4Fe-4S] cluster coordinated with 3 cysteines and the GTP-derived substrate.</text>
</comment>
<dbReference type="CDD" id="cd21117">
    <property type="entry name" value="Twitch_MoaA"/>
    <property type="match status" value="1"/>
</dbReference>
<protein>
    <recommendedName>
        <fullName evidence="1 12">GTP 3',8-cyclase</fullName>
        <ecNumber evidence="1 12">4.1.99.22</ecNumber>
    </recommendedName>
    <alternativeName>
        <fullName evidence="12">Molybdenum cofactor biosynthesis protein A</fullName>
    </alternativeName>
</protein>
<feature type="binding site" evidence="12">
    <location>
        <position position="190"/>
    </location>
    <ligand>
        <name>GTP</name>
        <dbReference type="ChEBI" id="CHEBI:37565"/>
    </ligand>
</feature>
<dbReference type="SFLD" id="SFLDS00029">
    <property type="entry name" value="Radical_SAM"/>
    <property type="match status" value="1"/>
</dbReference>
<evidence type="ECO:0000256" key="4">
    <source>
        <dbReference type="ARBA" id="ARBA00022723"/>
    </source>
</evidence>
<feature type="binding site" evidence="12">
    <location>
        <position position="46"/>
    </location>
    <ligand>
        <name>[4Fe-4S] cluster</name>
        <dbReference type="ChEBI" id="CHEBI:49883"/>
        <label>1</label>
        <note>4Fe-4S-S-AdoMet</note>
    </ligand>
</feature>
<feature type="binding site" evidence="12">
    <location>
        <position position="296"/>
    </location>
    <ligand>
        <name>[4Fe-4S] cluster</name>
        <dbReference type="ChEBI" id="CHEBI:49883"/>
        <label>2</label>
        <note>4Fe-4S-substrate</note>
    </ligand>
</feature>
<dbReference type="HAMAP" id="MF_01225_B">
    <property type="entry name" value="MoaA_B"/>
    <property type="match status" value="1"/>
</dbReference>
<keyword evidence="8 12" id="KW-0342">GTP-binding</keyword>
<dbReference type="EC" id="4.1.99.22" evidence="1 12"/>
<evidence type="ECO:0000256" key="1">
    <source>
        <dbReference type="ARBA" id="ARBA00012167"/>
    </source>
</evidence>
<comment type="subunit">
    <text evidence="12">Monomer and homodimer.</text>
</comment>
<dbReference type="InterPro" id="IPR007197">
    <property type="entry name" value="rSAM"/>
</dbReference>
<dbReference type="InterPro" id="IPR010505">
    <property type="entry name" value="MoaA_twitch"/>
</dbReference>
<dbReference type="InterPro" id="IPR000385">
    <property type="entry name" value="MoaA_NifB_PqqE_Fe-S-bd_CS"/>
</dbReference>
<dbReference type="GO" id="GO:0061799">
    <property type="term" value="F:cyclic pyranopterin monophosphate synthase activity"/>
    <property type="evidence" value="ECO:0007669"/>
    <property type="project" value="TreeGrafter"/>
</dbReference>
<organism evidence="14 15">
    <name type="scientific">Parvibium lacunae</name>
    <dbReference type="NCBI Taxonomy" id="1888893"/>
    <lineage>
        <taxon>Bacteria</taxon>
        <taxon>Pseudomonadati</taxon>
        <taxon>Pseudomonadota</taxon>
        <taxon>Betaproteobacteria</taxon>
        <taxon>Burkholderiales</taxon>
        <taxon>Alcaligenaceae</taxon>
        <taxon>Parvibium</taxon>
    </lineage>
</organism>
<keyword evidence="15" id="KW-1185">Reference proteome</keyword>
<evidence type="ECO:0000256" key="5">
    <source>
        <dbReference type="ARBA" id="ARBA00022741"/>
    </source>
</evidence>
<dbReference type="Pfam" id="PF04055">
    <property type="entry name" value="Radical_SAM"/>
    <property type="match status" value="1"/>
</dbReference>
<dbReference type="EMBL" id="QPGB01000002">
    <property type="protein sequence ID" value="RCS58249.1"/>
    <property type="molecule type" value="Genomic_DNA"/>
</dbReference>
<dbReference type="GO" id="GO:0006777">
    <property type="term" value="P:Mo-molybdopterin cofactor biosynthetic process"/>
    <property type="evidence" value="ECO:0007669"/>
    <property type="project" value="UniProtKB-UniRule"/>
</dbReference>
<evidence type="ECO:0000256" key="8">
    <source>
        <dbReference type="ARBA" id="ARBA00023134"/>
    </source>
</evidence>
<dbReference type="GO" id="GO:0061798">
    <property type="term" value="F:GTP 3',8'-cyclase activity"/>
    <property type="evidence" value="ECO:0007669"/>
    <property type="project" value="UniProtKB-UniRule"/>
</dbReference>
<evidence type="ECO:0000256" key="10">
    <source>
        <dbReference type="ARBA" id="ARBA00023239"/>
    </source>
</evidence>
<gene>
    <name evidence="12 14" type="primary">moaA</name>
    <name evidence="14" type="ORF">DU000_05335</name>
</gene>
<keyword evidence="5 12" id="KW-0547">Nucleotide-binding</keyword>
<dbReference type="InterPro" id="IPR040064">
    <property type="entry name" value="MoaA-like"/>
</dbReference>
<comment type="similarity">
    <text evidence="12">Belongs to the radical SAM superfamily. MoaA family.</text>
</comment>
<name>A0A368L3V9_9BURK</name>
<dbReference type="SFLD" id="SFLDG01067">
    <property type="entry name" value="SPASM/twitch_domain_containing"/>
    <property type="match status" value="1"/>
</dbReference>
<dbReference type="SFLD" id="SFLDG01383">
    <property type="entry name" value="cyclic_pyranopterin_phosphate"/>
    <property type="match status" value="1"/>
</dbReference>
<evidence type="ECO:0000256" key="3">
    <source>
        <dbReference type="ARBA" id="ARBA00022691"/>
    </source>
</evidence>
<dbReference type="InterPro" id="IPR050105">
    <property type="entry name" value="MoCo_biosynth_MoaA/MoaC"/>
</dbReference>
<keyword evidence="3 12" id="KW-0949">S-adenosyl-L-methionine</keyword>
<feature type="binding site" evidence="12">
    <location>
        <position position="53"/>
    </location>
    <ligand>
        <name>[4Fe-4S] cluster</name>
        <dbReference type="ChEBI" id="CHEBI:49883"/>
        <label>1</label>
        <note>4Fe-4S-S-AdoMet</note>
    </ligand>
</feature>
<feature type="binding site" evidence="12">
    <location>
        <position position="97"/>
    </location>
    <ligand>
        <name>S-adenosyl-L-methionine</name>
        <dbReference type="ChEBI" id="CHEBI:59789"/>
    </ligand>
</feature>
<feature type="binding site" evidence="12">
    <location>
        <position position="224"/>
    </location>
    <ligand>
        <name>S-adenosyl-L-methionine</name>
        <dbReference type="ChEBI" id="CHEBI:59789"/>
    </ligand>
</feature>
<feature type="binding site" evidence="12">
    <location>
        <position position="293"/>
    </location>
    <ligand>
        <name>[4Fe-4S] cluster</name>
        <dbReference type="ChEBI" id="CHEBI:49883"/>
        <label>2</label>
        <note>4Fe-4S-substrate</note>
    </ligand>
</feature>
<keyword evidence="7 12" id="KW-0411">Iron-sulfur</keyword>
<sequence length="380" mass="42538">MRQRIIPIHAEPQVLPQTPVSASSLPLSDRYQRPLRDLRISVTDRCNFRCPYCMPKAVFDHTYRYLPQQDILSFEEIVQVAQAAIGLGVEKLRLTGGEPLLRRKIETLVAQLAQLRTPDGKPIDLALTTNGSLLAKKAQTLKDAGLQRLTVSLDALDEAVFRRMNDREIGLATVFEGLEAARKAGFERIKINMVVQRDVNLDQLKPLLAFCAGEGYLLRIIEFMDVGNANQWALTQVVPSAEICRHLSDDYLLTPLAPNYEGEVAQRWHYQQRQAPYLSGELGLIASVTQAFCQHCSRARLATDGKLYTCLFATTGHDLRPILRATNQHDTTPGERLTNVLAAIWHARTDAYSAQRMAIRAQQATPHSTAHKIEMSYIGG</sequence>
<dbReference type="SMART" id="SM00729">
    <property type="entry name" value="Elp3"/>
    <property type="match status" value="1"/>
</dbReference>
<dbReference type="PANTHER" id="PTHR22960:SF0">
    <property type="entry name" value="MOLYBDENUM COFACTOR BIOSYNTHESIS PROTEIN 1"/>
    <property type="match status" value="1"/>
</dbReference>
<proteinExistence type="inferred from homology"/>
<keyword evidence="2 12" id="KW-0004">4Fe-4S</keyword>
<keyword evidence="10 12" id="KW-0456">Lyase</keyword>
<dbReference type="PANTHER" id="PTHR22960">
    <property type="entry name" value="MOLYBDOPTERIN COFACTOR SYNTHESIS PROTEIN A"/>
    <property type="match status" value="1"/>
</dbReference>
<evidence type="ECO:0000259" key="13">
    <source>
        <dbReference type="PROSITE" id="PS51918"/>
    </source>
</evidence>
<dbReference type="SUPFAM" id="SSF102114">
    <property type="entry name" value="Radical SAM enzymes"/>
    <property type="match status" value="1"/>
</dbReference>
<feature type="domain" description="Radical SAM core" evidence="13">
    <location>
        <begin position="30"/>
        <end position="256"/>
    </location>
</feature>
<dbReference type="InterPro" id="IPR006638">
    <property type="entry name" value="Elp3/MiaA/NifB-like_rSAM"/>
</dbReference>
<dbReference type="GO" id="GO:0051539">
    <property type="term" value="F:4 iron, 4 sulfur cluster binding"/>
    <property type="evidence" value="ECO:0007669"/>
    <property type="project" value="UniProtKB-UniRule"/>
</dbReference>
<evidence type="ECO:0000256" key="11">
    <source>
        <dbReference type="ARBA" id="ARBA00048697"/>
    </source>
</evidence>
<feature type="binding site" evidence="12">
    <location>
        <begin position="298"/>
        <end position="300"/>
    </location>
    <ligand>
        <name>GTP</name>
        <dbReference type="ChEBI" id="CHEBI:37565"/>
    </ligand>
</feature>
<comment type="pathway">
    <text evidence="12">Cofactor biosynthesis; molybdopterin biosynthesis.</text>
</comment>
<reference evidence="14 15" key="1">
    <citation type="journal article" date="2018" name="Int. J. Syst. Evol. Microbiol.">
        <title>Parvibium lacunae gen. nov., sp. nov., a new member of the family Alcaligenaceae isolated from a freshwater pond.</title>
        <authorList>
            <person name="Chen W.M."/>
            <person name="Xie P.B."/>
            <person name="Hsu M.Y."/>
            <person name="Sheu S.Y."/>
        </authorList>
    </citation>
    <scope>NUCLEOTIDE SEQUENCE [LARGE SCALE GENOMIC DNA]</scope>
    <source>
        <strain evidence="14 15">KMB9</strain>
    </source>
</reference>
<dbReference type="PROSITE" id="PS51918">
    <property type="entry name" value="RADICAL_SAM"/>
    <property type="match status" value="1"/>
</dbReference>
<dbReference type="Proteomes" id="UP000252357">
    <property type="component" value="Unassembled WGS sequence"/>
</dbReference>
<dbReference type="CDD" id="cd01335">
    <property type="entry name" value="Radical_SAM"/>
    <property type="match status" value="1"/>
</dbReference>
<feature type="binding site" evidence="12">
    <location>
        <position position="39"/>
    </location>
    <ligand>
        <name>GTP</name>
        <dbReference type="ChEBI" id="CHEBI:37565"/>
    </ligand>
</feature>
<dbReference type="RefSeq" id="WP_114402332.1">
    <property type="nucleotide sequence ID" value="NZ_QPGB01000002.1"/>
</dbReference>
<dbReference type="Pfam" id="PF06463">
    <property type="entry name" value="Mob_synth_C"/>
    <property type="match status" value="1"/>
</dbReference>
<comment type="function">
    <text evidence="12">Catalyzes the cyclization of GTP to (8S)-3',8-cyclo-7,8-dihydroguanosine 5'-triphosphate.</text>
</comment>
<evidence type="ECO:0000256" key="6">
    <source>
        <dbReference type="ARBA" id="ARBA00023004"/>
    </source>
</evidence>
<keyword evidence="4 12" id="KW-0479">Metal-binding</keyword>
<dbReference type="PROSITE" id="PS01305">
    <property type="entry name" value="MOAA_NIFB_PQQE"/>
    <property type="match status" value="1"/>
</dbReference>
<dbReference type="SFLD" id="SFLDG01386">
    <property type="entry name" value="main_SPASM_domain-containing"/>
    <property type="match status" value="1"/>
</dbReference>
<dbReference type="InterPro" id="IPR013785">
    <property type="entry name" value="Aldolase_TIM"/>
</dbReference>
<dbReference type="AlphaFoldDB" id="A0A368L3V9"/>
<dbReference type="GO" id="GO:0046872">
    <property type="term" value="F:metal ion binding"/>
    <property type="evidence" value="ECO:0007669"/>
    <property type="project" value="UniProtKB-KW"/>
</dbReference>
<dbReference type="GO" id="GO:1904047">
    <property type="term" value="F:S-adenosyl-L-methionine binding"/>
    <property type="evidence" value="ECO:0007669"/>
    <property type="project" value="UniProtKB-UniRule"/>
</dbReference>
<evidence type="ECO:0000256" key="12">
    <source>
        <dbReference type="HAMAP-Rule" id="MF_01225"/>
    </source>
</evidence>
<evidence type="ECO:0000313" key="15">
    <source>
        <dbReference type="Proteomes" id="UP000252357"/>
    </source>
</evidence>
<dbReference type="InterPro" id="IPR013483">
    <property type="entry name" value="MoaA"/>
</dbReference>
<keyword evidence="6 12" id="KW-0408">Iron</keyword>
<accession>A0A368L3V9</accession>
<keyword evidence="9 12" id="KW-0501">Molybdenum cofactor biosynthesis</keyword>
<comment type="catalytic activity">
    <reaction evidence="11 12">
        <text>GTP + AH2 + S-adenosyl-L-methionine = (8S)-3',8-cyclo-7,8-dihydroguanosine 5'-triphosphate + 5'-deoxyadenosine + L-methionine + A + H(+)</text>
        <dbReference type="Rhea" id="RHEA:49576"/>
        <dbReference type="ChEBI" id="CHEBI:13193"/>
        <dbReference type="ChEBI" id="CHEBI:15378"/>
        <dbReference type="ChEBI" id="CHEBI:17319"/>
        <dbReference type="ChEBI" id="CHEBI:17499"/>
        <dbReference type="ChEBI" id="CHEBI:37565"/>
        <dbReference type="ChEBI" id="CHEBI:57844"/>
        <dbReference type="ChEBI" id="CHEBI:59789"/>
        <dbReference type="ChEBI" id="CHEBI:131766"/>
        <dbReference type="EC" id="4.1.99.22"/>
    </reaction>
</comment>
<dbReference type="OrthoDB" id="9763993at2"/>
<feature type="binding site" evidence="12">
    <location>
        <position position="50"/>
    </location>
    <ligand>
        <name>[4Fe-4S] cluster</name>
        <dbReference type="ChEBI" id="CHEBI:49883"/>
        <label>1</label>
        <note>4Fe-4S-S-AdoMet</note>
    </ligand>
</feature>
<evidence type="ECO:0000256" key="2">
    <source>
        <dbReference type="ARBA" id="ARBA00022485"/>
    </source>
</evidence>
<dbReference type="NCBIfam" id="TIGR02666">
    <property type="entry name" value="moaA"/>
    <property type="match status" value="1"/>
</dbReference>